<evidence type="ECO:0000259" key="19">
    <source>
        <dbReference type="PROSITE" id="PS50222"/>
    </source>
</evidence>
<dbReference type="Gene3D" id="1.20.120.350">
    <property type="entry name" value="Voltage-gated potassium channels. Chain C"/>
    <property type="match status" value="5"/>
</dbReference>
<feature type="transmembrane region" description="Helical" evidence="18">
    <location>
        <begin position="1427"/>
        <end position="1449"/>
    </location>
</feature>
<protein>
    <recommendedName>
        <fullName evidence="16">Calcium-channel protein CCH1</fullName>
    </recommendedName>
</protein>
<evidence type="ECO:0000256" key="17">
    <source>
        <dbReference type="SAM" id="MobiDB-lite"/>
    </source>
</evidence>
<feature type="transmembrane region" description="Helical" evidence="18">
    <location>
        <begin position="1213"/>
        <end position="1235"/>
    </location>
</feature>
<feature type="transmembrane region" description="Helical" evidence="18">
    <location>
        <begin position="330"/>
        <end position="348"/>
    </location>
</feature>
<evidence type="ECO:0000256" key="14">
    <source>
        <dbReference type="ARBA" id="ARBA00023303"/>
    </source>
</evidence>
<feature type="transmembrane region" description="Helical" evidence="18">
    <location>
        <begin position="537"/>
        <end position="557"/>
    </location>
</feature>
<keyword evidence="21" id="KW-1185">Reference proteome</keyword>
<dbReference type="FunFam" id="1.10.287.70:FF:000093">
    <property type="entry name" value="Calcium channel subunit Cch1"/>
    <property type="match status" value="1"/>
</dbReference>
<evidence type="ECO:0000256" key="9">
    <source>
        <dbReference type="ARBA" id="ARBA00022882"/>
    </source>
</evidence>
<name>A0A2T3YVV3_TRIA4</name>
<feature type="compositionally biased region" description="Basic and acidic residues" evidence="17">
    <location>
        <begin position="230"/>
        <end position="250"/>
    </location>
</feature>
<dbReference type="InterPro" id="IPR050599">
    <property type="entry name" value="VDCC_alpha-1_subunit"/>
</dbReference>
<evidence type="ECO:0000256" key="2">
    <source>
        <dbReference type="ARBA" id="ARBA00022448"/>
    </source>
</evidence>
<feature type="region of interest" description="Disordered" evidence="17">
    <location>
        <begin position="1998"/>
        <end position="2032"/>
    </location>
</feature>
<dbReference type="PANTHER" id="PTHR45628">
    <property type="entry name" value="VOLTAGE-DEPENDENT CALCIUM CHANNEL TYPE A SUBUNIT ALPHA-1"/>
    <property type="match status" value="1"/>
</dbReference>
<dbReference type="EMBL" id="KZ679269">
    <property type="protein sequence ID" value="PTB36664.1"/>
    <property type="molecule type" value="Genomic_DNA"/>
</dbReference>
<keyword evidence="9" id="KW-0851">Voltage-gated channel</keyword>
<dbReference type="FunFam" id="1.20.120.350:FF:000098">
    <property type="entry name" value="Calcium channel subunit Cch1"/>
    <property type="match status" value="1"/>
</dbReference>
<dbReference type="FunFam" id="1.10.287.70:FF:000118">
    <property type="entry name" value="Calcium channel subunit Cch1"/>
    <property type="match status" value="1"/>
</dbReference>
<evidence type="ECO:0000256" key="5">
    <source>
        <dbReference type="ARBA" id="ARBA00022568"/>
    </source>
</evidence>
<feature type="transmembrane region" description="Helical" evidence="18">
    <location>
        <begin position="1724"/>
        <end position="1746"/>
    </location>
</feature>
<reference evidence="20 21" key="1">
    <citation type="submission" date="2016-07" db="EMBL/GenBank/DDBJ databases">
        <title>Multiple horizontal gene transfer events from other fungi enriched the ability of initially mycotrophic Trichoderma (Ascomycota) to feed on dead plant biomass.</title>
        <authorList>
            <consortium name="DOE Joint Genome Institute"/>
            <person name="Aerts A."/>
            <person name="Atanasova L."/>
            <person name="Chenthamara K."/>
            <person name="Zhang J."/>
            <person name="Grujic M."/>
            <person name="Henrissat B."/>
            <person name="Kuo A."/>
            <person name="Salamov A."/>
            <person name="Lipzen A."/>
            <person name="Labutti K."/>
            <person name="Barry K."/>
            <person name="Miao Y."/>
            <person name="Rahimi M.J."/>
            <person name="Shen Q."/>
            <person name="Grigoriev I.V."/>
            <person name="Kubicek C.P."/>
            <person name="Druzhinina I.S."/>
        </authorList>
    </citation>
    <scope>NUCLEOTIDE SEQUENCE [LARGE SCALE GENOMIC DNA]</scope>
    <source>
        <strain evidence="20 21">CBS 433.97</strain>
    </source>
</reference>
<keyword evidence="7 18" id="KW-0812">Transmembrane</keyword>
<feature type="region of interest" description="Disordered" evidence="17">
    <location>
        <begin position="158"/>
        <end position="189"/>
    </location>
</feature>
<feature type="transmembrane region" description="Helical" evidence="18">
    <location>
        <begin position="1508"/>
        <end position="1528"/>
    </location>
</feature>
<dbReference type="GO" id="GO:0008331">
    <property type="term" value="F:high voltage-gated calcium channel activity"/>
    <property type="evidence" value="ECO:0007669"/>
    <property type="project" value="TreeGrafter"/>
</dbReference>
<evidence type="ECO:0000256" key="12">
    <source>
        <dbReference type="ARBA" id="ARBA00023136"/>
    </source>
</evidence>
<accession>A0A2T3YVV3</accession>
<evidence type="ECO:0000256" key="4">
    <source>
        <dbReference type="ARBA" id="ARBA00022553"/>
    </source>
</evidence>
<feature type="compositionally biased region" description="Basic and acidic residues" evidence="17">
    <location>
        <begin position="158"/>
        <end position="167"/>
    </location>
</feature>
<dbReference type="SUPFAM" id="SSF81324">
    <property type="entry name" value="Voltage-gated potassium channels"/>
    <property type="match status" value="4"/>
</dbReference>
<comment type="subcellular location">
    <subcellularLocation>
        <location evidence="1">Cell membrane</location>
        <topology evidence="1">Multi-pass membrane protein</topology>
    </subcellularLocation>
</comment>
<feature type="transmembrane region" description="Helical" evidence="18">
    <location>
        <begin position="812"/>
        <end position="829"/>
    </location>
</feature>
<evidence type="ECO:0000256" key="18">
    <source>
        <dbReference type="SAM" id="Phobius"/>
    </source>
</evidence>
<feature type="transmembrane region" description="Helical" evidence="18">
    <location>
        <begin position="859"/>
        <end position="892"/>
    </location>
</feature>
<feature type="transmembrane region" description="Helical" evidence="18">
    <location>
        <begin position="478"/>
        <end position="497"/>
    </location>
</feature>
<keyword evidence="11" id="KW-0406">Ion transport</keyword>
<feature type="transmembrane region" description="Helical" evidence="18">
    <location>
        <begin position="782"/>
        <end position="800"/>
    </location>
</feature>
<keyword evidence="12 18" id="KW-0472">Membrane</keyword>
<feature type="transmembrane region" description="Helical" evidence="18">
    <location>
        <begin position="503"/>
        <end position="528"/>
    </location>
</feature>
<keyword evidence="2" id="KW-0813">Transport</keyword>
<evidence type="ECO:0000256" key="11">
    <source>
        <dbReference type="ARBA" id="ARBA00023065"/>
    </source>
</evidence>
<keyword evidence="14" id="KW-0407">Ion channel</keyword>
<feature type="region of interest" description="Disordered" evidence="17">
    <location>
        <begin position="1"/>
        <end position="105"/>
    </location>
</feature>
<dbReference type="InterPro" id="IPR027359">
    <property type="entry name" value="Volt_channel_dom_sf"/>
</dbReference>
<evidence type="ECO:0000256" key="10">
    <source>
        <dbReference type="ARBA" id="ARBA00022989"/>
    </source>
</evidence>
<evidence type="ECO:0000256" key="6">
    <source>
        <dbReference type="ARBA" id="ARBA00022673"/>
    </source>
</evidence>
<feature type="transmembrane region" description="Helical" evidence="18">
    <location>
        <begin position="945"/>
        <end position="968"/>
    </location>
</feature>
<feature type="compositionally biased region" description="Basic and acidic residues" evidence="17">
    <location>
        <begin position="62"/>
        <end position="72"/>
    </location>
</feature>
<dbReference type="Proteomes" id="UP000240493">
    <property type="component" value="Unassembled WGS sequence"/>
</dbReference>
<evidence type="ECO:0000313" key="21">
    <source>
        <dbReference type="Proteomes" id="UP000240493"/>
    </source>
</evidence>
<feature type="compositionally biased region" description="Polar residues" evidence="17">
    <location>
        <begin position="1998"/>
        <end position="2009"/>
    </location>
</feature>
<feature type="compositionally biased region" description="Polar residues" evidence="17">
    <location>
        <begin position="2016"/>
        <end position="2031"/>
    </location>
</feature>
<feature type="transmembrane region" description="Helical" evidence="18">
    <location>
        <begin position="1540"/>
        <end position="1560"/>
    </location>
</feature>
<dbReference type="InterPro" id="IPR005821">
    <property type="entry name" value="Ion_trans_dom"/>
</dbReference>
<evidence type="ECO:0000256" key="16">
    <source>
        <dbReference type="ARBA" id="ARBA00067459"/>
    </source>
</evidence>
<dbReference type="PANTHER" id="PTHR45628:SF7">
    <property type="entry name" value="VOLTAGE-DEPENDENT CALCIUM CHANNEL TYPE A SUBUNIT ALPHA-1"/>
    <property type="match status" value="1"/>
</dbReference>
<evidence type="ECO:0000256" key="3">
    <source>
        <dbReference type="ARBA" id="ARBA00022475"/>
    </source>
</evidence>
<feature type="transmembrane region" description="Helical" evidence="18">
    <location>
        <begin position="1250"/>
        <end position="1270"/>
    </location>
</feature>
<feature type="transmembrane region" description="Helical" evidence="18">
    <location>
        <begin position="1171"/>
        <end position="1193"/>
    </location>
</feature>
<evidence type="ECO:0000256" key="7">
    <source>
        <dbReference type="ARBA" id="ARBA00022692"/>
    </source>
</evidence>
<feature type="transmembrane region" description="Helical" evidence="18">
    <location>
        <begin position="368"/>
        <end position="394"/>
    </location>
</feature>
<keyword evidence="5" id="KW-0109">Calcium transport</keyword>
<evidence type="ECO:0000313" key="20">
    <source>
        <dbReference type="EMBL" id="PTB36664.1"/>
    </source>
</evidence>
<feature type="transmembrane region" description="Helical" evidence="18">
    <location>
        <begin position="912"/>
        <end position="933"/>
    </location>
</feature>
<keyword evidence="3" id="KW-1003">Cell membrane</keyword>
<feature type="compositionally biased region" description="Polar residues" evidence="17">
    <location>
        <begin position="20"/>
        <end position="36"/>
    </location>
</feature>
<dbReference type="InterPro" id="IPR002048">
    <property type="entry name" value="EF_hand_dom"/>
</dbReference>
<dbReference type="GO" id="GO:0005509">
    <property type="term" value="F:calcium ion binding"/>
    <property type="evidence" value="ECO:0007669"/>
    <property type="project" value="InterPro"/>
</dbReference>
<keyword evidence="10 18" id="KW-1133">Transmembrane helix</keyword>
<feature type="domain" description="EF-hand" evidence="19">
    <location>
        <begin position="1765"/>
        <end position="1800"/>
    </location>
</feature>
<evidence type="ECO:0000256" key="8">
    <source>
        <dbReference type="ARBA" id="ARBA00022837"/>
    </source>
</evidence>
<proteinExistence type="inferred from homology"/>
<evidence type="ECO:0000256" key="15">
    <source>
        <dbReference type="ARBA" id="ARBA00061395"/>
    </source>
</evidence>
<gene>
    <name evidence="20" type="ORF">M441DRAFT_201593</name>
</gene>
<dbReference type="Pfam" id="PF00520">
    <property type="entry name" value="Ion_trans"/>
    <property type="match status" value="4"/>
</dbReference>
<feature type="transmembrane region" description="Helical" evidence="18">
    <location>
        <begin position="681"/>
        <end position="704"/>
    </location>
</feature>
<dbReference type="GO" id="GO:0005891">
    <property type="term" value="C:voltage-gated calcium channel complex"/>
    <property type="evidence" value="ECO:0007669"/>
    <property type="project" value="TreeGrafter"/>
</dbReference>
<dbReference type="STRING" id="1042311.A0A2T3YVV3"/>
<feature type="transmembrane region" description="Helical" evidence="18">
    <location>
        <begin position="1626"/>
        <end position="1649"/>
    </location>
</feature>
<feature type="transmembrane region" description="Helical" evidence="18">
    <location>
        <begin position="1572"/>
        <end position="1591"/>
    </location>
</feature>
<sequence length="2092" mass="236446">MSSELPDDRTARPPPIDLPATSSRDYQNGLGNSQQRAGDESTTRTVGGPGLSSYWHTSYSSPHDRISFESHIDPTALQAALPPDIPPPLTQSPRFPPDSYHSFDGGLQYIEESTNPYYADSDRVPLTAGVQPISGSPPGDDHGLHGRESFQTVRDLDSNPIRDHEGKGLGNRSNLGYSPGGHQSYGLTLDPGDFRLSRSASTAGAFQRAGSIVRAMSQRVVNLSGESDVADQRSSRYRSRSRDSLSERRPNPTLSTYADEPYYSRATSSPAEKAAQNVFLTTEIPSRLPSPARTKATNPLRGNSLGIFSPESRFRLWMCDLLVNPYTEPFILILIVSQTILLAVESWPDVFSPGNARPEQWGNRPIDWTMLALFIIFTLEIIARIVVSGFILNAEEYSTIDRKRGIRAAVADRYKSIFQPQRQRSTKRIRSAQPQAPAFARSFTTLMQGQQTGPKTVEDQQRFQLARRAFLRHSFNRLDFVAVVSFWITFVLAMTGTENRHHFYLFQMLSCLRILRLLALTHGTAIILRSLKKAAPLLVRVAFLISFFWLLFAIIGIQSFKSSLSRQCVWLDPLDPGNLTASFTNSMQFCGGYLDNVTGATLPWVKFSAAGSLENLVKGTTEGKGYLCPRGSICLQQENPYNGTVNFDNIVQSLELVFVLMSANTFSDLMYYTMNSDYPQAALFFGAAIMIMMLWLTNLLIAVITSSFQVIREESKSSAFTVEAEPSAQPHTDERKRKVSPAQQLYKKTSLFWLLVVAFALLSEACRSASMSESRRRYIDAAEIVATILLDVEIVIRIVAYWSVFHRSWRNIFDLALAIIDSVILIPAIHNSRVYAWLTVFQVLRAYRLVLAIPVTRKLILLVLGSAAGIGNLMLFVFLMTFLVAILAAQLFRGQIPVYDDGNLNRISFNTVFNSFLGMYQILSSENWTAILYSVTSYTKALKTAWIGAIFLIGWFILAFFILINMFIAVIQENFDVSEDEKRLEQVKAFLQRKELGRTSNNLTLSTIFSFGKSRRRKDPLDYGPGMMEMLLKDTVVQEFLDDEVADPLRLNPDHRNRPQRSTTNLMGDGKPGFLKKIWDRFNKSGPNPFYSNLRFDGPNGTLDPRQMARQAVSATSARRKAQRDYLAQNPRYNTSLYIFPPNSRLRRLCQRLVGPARGLERFDGVEPNKIAWYSISSFIYASVFAMVVLACVTTPLYQKEYREQHPSTVTQWYIWTDLAFAVIFTLEAAVKIIADGLLWTPNAFLRSSWGIIDAVVLITLWINVVTLLIDDGGISRALGAFKALRALRLLNVSDSARDTFHSLIIVGWWKLLGAAFVSISLLIPFAIYGLNLFNGLLVSCNDSGDNISTLTQCFGEFNSTPYSNDWPMLAPRVASNPYFGFDDFGSSLFTLFQIVSQEGWVDVSFAAQAITGLGMQPQNLANQGNAMFFVVFNLLATVFILTLFISVFMRNYTEQTGVAFLTAEQRSWLELRKLLRHISPSKSSYDDSENKWKKWCHKRAIEKRGKWYQAVTVVLVLHLLLLVAEFNNEPSWWTTTREYVFLLFILIYITNITIRIVGLGWTRFRRSSWDLYSLVAVSGAFIATLALLIADTGADTYVQLHKIFLVAIVLLLIPRNDALDQLFKTAAASLPVISNLLATWFVFFLVFAIAMTQTFSLTRFGDNEGSYINFRTVPMALIFLFRMSLGEGWNQIMEDYAGIESPLCVETDDFFDSDCGSKPWARFLFIAWNIVSMYIFVNLFVSLIFESFSYVYQRSSGMAVVDRDEIRRFKEAWRSVDPAGTGYITKEAFPRLLGELSGVFQMRIYEAEDSVRQILEDVREDTRVSRHTSIVSTAALNDVDISRLNERLSQLDIKKIRKRRHRFNIFYEEVLVSADPDKGIAFTDVLMILAHYNIINDSKSLKLEEFLRRRARLQRVDEGIRRRIVQGFFDTLYYSRKFKEHMERKRASRMTTIPQLRIPDILVEDDDGLMSGDAEVKMRQLGVDTGADEQRKLSWHGNTISGTTSQSHPLGLPRSSLTANEEPRGSSTFSFELETPDIQEATAAELERPADGSNLASVQDMLDGSVWIDSIRRSTTLRATDRSSYRYDDLP</sequence>
<feature type="compositionally biased region" description="Basic and acidic residues" evidence="17">
    <location>
        <begin position="1"/>
        <end position="11"/>
    </location>
</feature>
<organism evidence="20 21">
    <name type="scientific">Trichoderma asperellum (strain ATCC 204424 / CBS 433.97 / NBRC 101777)</name>
    <dbReference type="NCBI Taxonomy" id="1042311"/>
    <lineage>
        <taxon>Eukaryota</taxon>
        <taxon>Fungi</taxon>
        <taxon>Dikarya</taxon>
        <taxon>Ascomycota</taxon>
        <taxon>Pezizomycotina</taxon>
        <taxon>Sordariomycetes</taxon>
        <taxon>Hypocreomycetidae</taxon>
        <taxon>Hypocreales</taxon>
        <taxon>Hypocreaceae</taxon>
        <taxon>Trichoderma</taxon>
    </lineage>
</organism>
<dbReference type="Gene3D" id="1.10.287.70">
    <property type="match status" value="4"/>
</dbReference>
<keyword evidence="13" id="KW-0325">Glycoprotein</keyword>
<keyword evidence="6" id="KW-0107">Calcium channel</keyword>
<dbReference type="GO" id="GO:0098703">
    <property type="term" value="P:calcium ion import across plasma membrane"/>
    <property type="evidence" value="ECO:0007669"/>
    <property type="project" value="TreeGrafter"/>
</dbReference>
<feature type="compositionally biased region" description="Pro residues" evidence="17">
    <location>
        <begin position="83"/>
        <end position="96"/>
    </location>
</feature>
<feature type="transmembrane region" description="Helical" evidence="18">
    <location>
        <begin position="1308"/>
        <end position="1329"/>
    </location>
</feature>
<evidence type="ECO:0000256" key="13">
    <source>
        <dbReference type="ARBA" id="ARBA00023180"/>
    </source>
</evidence>
<feature type="region of interest" description="Disordered" evidence="17">
    <location>
        <begin position="223"/>
        <end position="269"/>
    </location>
</feature>
<comment type="similarity">
    <text evidence="15">Belongs to the calcium channel alpha-1 subunit (TC 1.A.1.11) family.</text>
</comment>
<dbReference type="PROSITE" id="PS50222">
    <property type="entry name" value="EF_HAND_2"/>
    <property type="match status" value="1"/>
</dbReference>
<keyword evidence="8" id="KW-0106">Calcium</keyword>
<keyword evidence="4" id="KW-0597">Phosphoprotein</keyword>
<dbReference type="OrthoDB" id="416585at2759"/>
<evidence type="ECO:0000256" key="1">
    <source>
        <dbReference type="ARBA" id="ARBA00004651"/>
    </source>
</evidence>